<accession>A0A507DTP1</accession>
<dbReference type="SMART" id="SM00355">
    <property type="entry name" value="ZnF_C2H2"/>
    <property type="match status" value="3"/>
</dbReference>
<dbReference type="GO" id="GO:0000981">
    <property type="term" value="F:DNA-binding transcription factor activity, RNA polymerase II-specific"/>
    <property type="evidence" value="ECO:0007669"/>
    <property type="project" value="TreeGrafter"/>
</dbReference>
<feature type="compositionally biased region" description="Polar residues" evidence="6">
    <location>
        <begin position="25"/>
        <end position="43"/>
    </location>
</feature>
<dbReference type="PROSITE" id="PS50157">
    <property type="entry name" value="ZINC_FINGER_C2H2_2"/>
    <property type="match status" value="3"/>
</dbReference>
<keyword evidence="9" id="KW-1185">Reference proteome</keyword>
<reference evidence="8 9" key="1">
    <citation type="journal article" date="2019" name="Sci. Rep.">
        <title>Comparative genomics of chytrid fungi reveal insights into the obligate biotrophic and pathogenic lifestyle of Synchytrium endobioticum.</title>
        <authorList>
            <person name="van de Vossenberg B.T.L.H."/>
            <person name="Warris S."/>
            <person name="Nguyen H.D.T."/>
            <person name="van Gent-Pelzer M.P.E."/>
            <person name="Joly D.L."/>
            <person name="van de Geest H.C."/>
            <person name="Bonants P.J.M."/>
            <person name="Smith D.S."/>
            <person name="Levesque C.A."/>
            <person name="van der Lee T.A.J."/>
        </authorList>
    </citation>
    <scope>NUCLEOTIDE SEQUENCE [LARGE SCALE GENOMIC DNA]</scope>
    <source>
        <strain evidence="8 9">CBS 809.83</strain>
    </source>
</reference>
<evidence type="ECO:0000256" key="1">
    <source>
        <dbReference type="ARBA" id="ARBA00022723"/>
    </source>
</evidence>
<feature type="domain" description="C2H2-type" evidence="7">
    <location>
        <begin position="327"/>
        <end position="356"/>
    </location>
</feature>
<evidence type="ECO:0000313" key="9">
    <source>
        <dbReference type="Proteomes" id="UP000318582"/>
    </source>
</evidence>
<feature type="region of interest" description="Disordered" evidence="6">
    <location>
        <begin position="1"/>
        <end position="48"/>
    </location>
</feature>
<dbReference type="SUPFAM" id="SSF57667">
    <property type="entry name" value="beta-beta-alpha zinc fingers"/>
    <property type="match status" value="2"/>
</dbReference>
<evidence type="ECO:0000256" key="4">
    <source>
        <dbReference type="ARBA" id="ARBA00022833"/>
    </source>
</evidence>
<feature type="domain" description="C2H2-type" evidence="7">
    <location>
        <begin position="299"/>
        <end position="326"/>
    </location>
</feature>
<keyword evidence="2" id="KW-0677">Repeat</keyword>
<evidence type="ECO:0000256" key="5">
    <source>
        <dbReference type="PROSITE-ProRule" id="PRU00042"/>
    </source>
</evidence>
<keyword evidence="1" id="KW-0479">Metal-binding</keyword>
<dbReference type="STRING" id="109895.A0A507DTP1"/>
<dbReference type="GO" id="GO:0008270">
    <property type="term" value="F:zinc ion binding"/>
    <property type="evidence" value="ECO:0007669"/>
    <property type="project" value="UniProtKB-KW"/>
</dbReference>
<dbReference type="InterPro" id="IPR013087">
    <property type="entry name" value="Znf_C2H2_type"/>
</dbReference>
<protein>
    <recommendedName>
        <fullName evidence="7">C2H2-type domain-containing protein</fullName>
    </recommendedName>
</protein>
<dbReference type="EMBL" id="QEAQ01000126">
    <property type="protein sequence ID" value="TPX55119.1"/>
    <property type="molecule type" value="Genomic_DNA"/>
</dbReference>
<feature type="region of interest" description="Disordered" evidence="6">
    <location>
        <begin position="228"/>
        <end position="264"/>
    </location>
</feature>
<dbReference type="FunFam" id="3.30.160.60:FF:000100">
    <property type="entry name" value="Zinc finger 45-like"/>
    <property type="match status" value="1"/>
</dbReference>
<feature type="compositionally biased region" description="Low complexity" evidence="6">
    <location>
        <begin position="228"/>
        <end position="258"/>
    </location>
</feature>
<gene>
    <name evidence="8" type="ORF">PhCBS80983_g05584</name>
</gene>
<dbReference type="Gene3D" id="3.30.160.60">
    <property type="entry name" value="Classic Zinc Finger"/>
    <property type="match status" value="3"/>
</dbReference>
<name>A0A507DTP1_9FUNG</name>
<dbReference type="GO" id="GO:0000978">
    <property type="term" value="F:RNA polymerase II cis-regulatory region sequence-specific DNA binding"/>
    <property type="evidence" value="ECO:0007669"/>
    <property type="project" value="TreeGrafter"/>
</dbReference>
<proteinExistence type="predicted"/>
<evidence type="ECO:0000256" key="2">
    <source>
        <dbReference type="ARBA" id="ARBA00022737"/>
    </source>
</evidence>
<comment type="caution">
    <text evidence="8">The sequence shown here is derived from an EMBL/GenBank/DDBJ whole genome shotgun (WGS) entry which is preliminary data.</text>
</comment>
<dbReference type="PANTHER" id="PTHR14003">
    <property type="entry name" value="TRANSCRIPTIONAL REPRESSOR PROTEIN YY"/>
    <property type="match status" value="1"/>
</dbReference>
<keyword evidence="4" id="KW-0862">Zinc</keyword>
<dbReference type="InterPro" id="IPR036236">
    <property type="entry name" value="Znf_C2H2_sf"/>
</dbReference>
<dbReference type="GO" id="GO:0005667">
    <property type="term" value="C:transcription regulator complex"/>
    <property type="evidence" value="ECO:0007669"/>
    <property type="project" value="TreeGrafter"/>
</dbReference>
<feature type="domain" description="C2H2-type" evidence="7">
    <location>
        <begin position="267"/>
        <end position="296"/>
    </location>
</feature>
<dbReference type="Pfam" id="PF00096">
    <property type="entry name" value="zf-C2H2"/>
    <property type="match status" value="2"/>
</dbReference>
<evidence type="ECO:0000256" key="6">
    <source>
        <dbReference type="SAM" id="MobiDB-lite"/>
    </source>
</evidence>
<keyword evidence="3 5" id="KW-0863">Zinc-finger</keyword>
<sequence length="372" mass="41628">MARALDSNLKQHNHHPQQQQRQQQTLFPHSPTSPHTFNTTGYPQPQDPLFFTTPQQHTNTTGNPHVYPSPYPATITDMDHHQHPFDDDTTSTDYYPTPKDLEWALQSFHSPDMMMMMDGTPMSLSSDSVYDPATSPAADFSQLGVVDDYLFNPNNFTHDAHLPPSDSLYSSLFGGDEELLPQKGDVMVVPKEEPRSPTPFVSAPAAHHNFDENLANLLALLTPTTGAPTTLPAVQSPPAAAKKEPSSSTSATTPSTPTRTRRASKVYPCPLAPCSKTFTRKYNLLTHISTHNPHRPRPFICEDCDKRFLRHHDLERHETVHSKTKAFSCPNAGCTKRFTRQDAVRRHLKNTKCRDPNETDEVVKSEGDALFV</sequence>
<evidence type="ECO:0000259" key="7">
    <source>
        <dbReference type="PROSITE" id="PS50157"/>
    </source>
</evidence>
<organism evidence="8 9">
    <name type="scientific">Powellomyces hirtus</name>
    <dbReference type="NCBI Taxonomy" id="109895"/>
    <lineage>
        <taxon>Eukaryota</taxon>
        <taxon>Fungi</taxon>
        <taxon>Fungi incertae sedis</taxon>
        <taxon>Chytridiomycota</taxon>
        <taxon>Chytridiomycota incertae sedis</taxon>
        <taxon>Chytridiomycetes</taxon>
        <taxon>Spizellomycetales</taxon>
        <taxon>Powellomycetaceae</taxon>
        <taxon>Powellomyces</taxon>
    </lineage>
</organism>
<dbReference type="GO" id="GO:0031519">
    <property type="term" value="C:PcG protein complex"/>
    <property type="evidence" value="ECO:0007669"/>
    <property type="project" value="TreeGrafter"/>
</dbReference>
<dbReference type="PANTHER" id="PTHR14003:SF19">
    <property type="entry name" value="YY2 TRANSCRIPTION FACTOR"/>
    <property type="match status" value="1"/>
</dbReference>
<evidence type="ECO:0000313" key="8">
    <source>
        <dbReference type="EMBL" id="TPX55119.1"/>
    </source>
</evidence>
<dbReference type="AlphaFoldDB" id="A0A507DTP1"/>
<dbReference type="GO" id="GO:0000785">
    <property type="term" value="C:chromatin"/>
    <property type="evidence" value="ECO:0007669"/>
    <property type="project" value="TreeGrafter"/>
</dbReference>
<dbReference type="PROSITE" id="PS00028">
    <property type="entry name" value="ZINC_FINGER_C2H2_1"/>
    <property type="match status" value="2"/>
</dbReference>
<dbReference type="Proteomes" id="UP000318582">
    <property type="component" value="Unassembled WGS sequence"/>
</dbReference>
<evidence type="ECO:0000256" key="3">
    <source>
        <dbReference type="ARBA" id="ARBA00022771"/>
    </source>
</evidence>